<name>A0ABR3R7K4_9PLEO</name>
<gene>
    <name evidence="1" type="ORF">SLS60_006801</name>
</gene>
<accession>A0ABR3R7K4</accession>
<reference evidence="1 2" key="1">
    <citation type="submission" date="2024-02" db="EMBL/GenBank/DDBJ databases">
        <title>De novo assembly and annotation of 12 fungi associated with fruit tree decline syndrome in Ontario, Canada.</title>
        <authorList>
            <person name="Sulman M."/>
            <person name="Ellouze W."/>
            <person name="Ilyukhin E."/>
        </authorList>
    </citation>
    <scope>NUCLEOTIDE SEQUENCE [LARGE SCALE GENOMIC DNA]</scope>
    <source>
        <strain evidence="1 2">M42-189</strain>
    </source>
</reference>
<organism evidence="1 2">
    <name type="scientific">Paraconiothyrium brasiliense</name>
    <dbReference type="NCBI Taxonomy" id="300254"/>
    <lineage>
        <taxon>Eukaryota</taxon>
        <taxon>Fungi</taxon>
        <taxon>Dikarya</taxon>
        <taxon>Ascomycota</taxon>
        <taxon>Pezizomycotina</taxon>
        <taxon>Dothideomycetes</taxon>
        <taxon>Pleosporomycetidae</taxon>
        <taxon>Pleosporales</taxon>
        <taxon>Massarineae</taxon>
        <taxon>Didymosphaeriaceae</taxon>
        <taxon>Paraconiothyrium</taxon>
    </lineage>
</organism>
<sequence length="435" mass="49687">MAHQAYTIPWQTLADNLIYLHCNPRNHGITNLYLRKTKDPNQGKQIRHFIRGFARALADYSTIERKKYDDDPAPPDDDEILISDAGVKKMANTVLRYKSNDGNYTTPDSIDDILSPYERSAARFIKDTMPGEGDMFDGAAVACEQVKAMLMHDEMDALFRLAAHPRVYFRRLWHENQYANSHGFGLSKILEAALQAYICLNVMTLKPQLYDAATLDAFIASETAAGRNTYGTEEYDYRLTATYQKMLLHCTGLPYGYCCETHTFPHREFFGVPRGMFRFEYDDTHYGCWQKRNLGTQRVEELAHGNFRGVHLPSKLDVASVLNMLGQKGLPAELALQILDLAEYVPVGRLPVRGDPLHASNAEELRKYISYCWKLLIRIDMLCKAGVNGGQLKWEAEVTDALYTLFDMSGHSLFENAICEDDHIGWRYRRRVLVV</sequence>
<evidence type="ECO:0000313" key="2">
    <source>
        <dbReference type="Proteomes" id="UP001521785"/>
    </source>
</evidence>
<proteinExistence type="predicted"/>
<keyword evidence="2" id="KW-1185">Reference proteome</keyword>
<evidence type="ECO:0000313" key="1">
    <source>
        <dbReference type="EMBL" id="KAL1600416.1"/>
    </source>
</evidence>
<dbReference type="Proteomes" id="UP001521785">
    <property type="component" value="Unassembled WGS sequence"/>
</dbReference>
<protein>
    <submittedName>
        <fullName evidence="1">Uncharacterized protein</fullName>
    </submittedName>
</protein>
<dbReference type="EMBL" id="JAKJXO020000009">
    <property type="protein sequence ID" value="KAL1600416.1"/>
    <property type="molecule type" value="Genomic_DNA"/>
</dbReference>
<comment type="caution">
    <text evidence="1">The sequence shown here is derived from an EMBL/GenBank/DDBJ whole genome shotgun (WGS) entry which is preliminary data.</text>
</comment>